<evidence type="ECO:0000256" key="1">
    <source>
        <dbReference type="ARBA" id="ARBA00001936"/>
    </source>
</evidence>
<feature type="compositionally biased region" description="Polar residues" evidence="8">
    <location>
        <begin position="523"/>
        <end position="533"/>
    </location>
</feature>
<feature type="region of interest" description="Disordered" evidence="8">
    <location>
        <begin position="765"/>
        <end position="902"/>
    </location>
</feature>
<comment type="similarity">
    <text evidence="3">Belongs to the DNA polymerase type-B-like family.</text>
</comment>
<keyword evidence="13" id="KW-1185">Reference proteome</keyword>
<dbReference type="InterPro" id="IPR043519">
    <property type="entry name" value="NT_sf"/>
</dbReference>
<feature type="compositionally biased region" description="Polar residues" evidence="8">
    <location>
        <begin position="602"/>
        <end position="614"/>
    </location>
</feature>
<evidence type="ECO:0000256" key="4">
    <source>
        <dbReference type="ARBA" id="ARBA00012388"/>
    </source>
</evidence>
<dbReference type="SUPFAM" id="SSF81631">
    <property type="entry name" value="PAP/OAS1 substrate-binding domain"/>
    <property type="match status" value="1"/>
</dbReference>
<organism evidence="12 13">
    <name type="scientific">Neoarthrinium moseri</name>
    <dbReference type="NCBI Taxonomy" id="1658444"/>
    <lineage>
        <taxon>Eukaryota</taxon>
        <taxon>Fungi</taxon>
        <taxon>Dikarya</taxon>
        <taxon>Ascomycota</taxon>
        <taxon>Pezizomycotina</taxon>
        <taxon>Sordariomycetes</taxon>
        <taxon>Xylariomycetidae</taxon>
        <taxon>Amphisphaeriales</taxon>
        <taxon>Apiosporaceae</taxon>
        <taxon>Neoarthrinium</taxon>
    </lineage>
</organism>
<comment type="caution">
    <text evidence="12">The sequence shown here is derived from an EMBL/GenBank/DDBJ whole genome shotgun (WGS) entry which is preliminary data.</text>
</comment>
<accession>A0A9P9WLR3</accession>
<evidence type="ECO:0000256" key="7">
    <source>
        <dbReference type="ARBA" id="ARBA00022842"/>
    </source>
</evidence>
<feature type="domain" description="PAP-associated" evidence="10">
    <location>
        <begin position="138"/>
        <end position="191"/>
    </location>
</feature>
<proteinExistence type="inferred from homology"/>
<feature type="region of interest" description="Disordered" evidence="8">
    <location>
        <begin position="358"/>
        <end position="385"/>
    </location>
</feature>
<gene>
    <name evidence="12" type="ORF">JX265_006453</name>
</gene>
<evidence type="ECO:0000259" key="11">
    <source>
        <dbReference type="Pfam" id="PF22600"/>
    </source>
</evidence>
<feature type="compositionally biased region" description="Gly residues" evidence="8">
    <location>
        <begin position="264"/>
        <end position="274"/>
    </location>
</feature>
<keyword evidence="6" id="KW-0479">Metal-binding</keyword>
<feature type="compositionally biased region" description="Low complexity" evidence="8">
    <location>
        <begin position="438"/>
        <end position="457"/>
    </location>
</feature>
<keyword evidence="9" id="KW-0472">Membrane</keyword>
<evidence type="ECO:0000256" key="2">
    <source>
        <dbReference type="ARBA" id="ARBA00001946"/>
    </source>
</evidence>
<dbReference type="Gene3D" id="1.10.1410.10">
    <property type="match status" value="1"/>
</dbReference>
<dbReference type="Proteomes" id="UP000829685">
    <property type="component" value="Unassembled WGS sequence"/>
</dbReference>
<dbReference type="GO" id="GO:1990817">
    <property type="term" value="F:poly(A) RNA polymerase activity"/>
    <property type="evidence" value="ECO:0007669"/>
    <property type="project" value="UniProtKB-EC"/>
</dbReference>
<feature type="region of interest" description="Disordered" evidence="8">
    <location>
        <begin position="571"/>
        <end position="638"/>
    </location>
</feature>
<keyword evidence="9" id="KW-0812">Transmembrane</keyword>
<dbReference type="GO" id="GO:0010605">
    <property type="term" value="P:negative regulation of macromolecule metabolic process"/>
    <property type="evidence" value="ECO:0007669"/>
    <property type="project" value="UniProtKB-ARBA"/>
</dbReference>
<feature type="region of interest" description="Disordered" evidence="8">
    <location>
        <begin position="489"/>
        <end position="533"/>
    </location>
</feature>
<dbReference type="SUPFAM" id="SSF81301">
    <property type="entry name" value="Nucleotidyltransferase"/>
    <property type="match status" value="1"/>
</dbReference>
<feature type="domain" description="Poly(A) RNA polymerase mitochondrial-like central palm" evidence="11">
    <location>
        <begin position="1"/>
        <end position="46"/>
    </location>
</feature>
<feature type="compositionally biased region" description="Basic and acidic residues" evidence="8">
    <location>
        <begin position="847"/>
        <end position="858"/>
    </location>
</feature>
<evidence type="ECO:0000256" key="9">
    <source>
        <dbReference type="SAM" id="Phobius"/>
    </source>
</evidence>
<reference evidence="12" key="1">
    <citation type="submission" date="2021-03" db="EMBL/GenBank/DDBJ databases">
        <title>Revisited historic fungal species revealed as producer of novel bioactive compounds through whole genome sequencing and comparative genomics.</title>
        <authorList>
            <person name="Vignolle G.A."/>
            <person name="Hochenegger N."/>
            <person name="Mach R.L."/>
            <person name="Mach-Aigner A.R."/>
            <person name="Javad Rahimi M."/>
            <person name="Salim K.A."/>
            <person name="Chan C.M."/>
            <person name="Lim L.B.L."/>
            <person name="Cai F."/>
            <person name="Druzhinina I.S."/>
            <person name="U'Ren J.M."/>
            <person name="Derntl C."/>
        </authorList>
    </citation>
    <scope>NUCLEOTIDE SEQUENCE</scope>
    <source>
        <strain evidence="12">TUCIM 5799</strain>
    </source>
</reference>
<evidence type="ECO:0000256" key="5">
    <source>
        <dbReference type="ARBA" id="ARBA00022679"/>
    </source>
</evidence>
<sequence>MQKVVCVSSAKVPIVKIWDPELQLACDMNVNNTLALENTRMIRTYVDIDERVRPLAMIIKYWTRRRIINDAAFGGTLSSYTWICMIIAFLQLRQPPVVPALHQKAHQKSTRKDGDIAPFADDLDKLSGFGSKNKATWGELLFQFFRYYAHEFNYSDDAISVRLGKVMSKRDRKNWILATNNRLCVEEPFNTIRNLGNTADDTSFRGIHQELRRAFDLISQGKLEECCEQYVFPKEEEKATIFQKPTPRPAVLMRSASQQHNNRGGRGGARGGRQQGQFRNNNSNHGNNRRASSSTPYDNNGNIAFYQGYPWVTPDGTMFVDMNQQLSALQLQHENNLRLLQYTQNQALVQQQALAHAQRMQGNLSQPGTSTERSRTNSIDNPPLTAPIRPEMWYWPQFQGQPYFATPQSFTSYPSSPSTNQANDQRRSSHRSTAPNEAGAAASGSSLRSQSQPASRPVPVAQSIPGYSGQNSMANGIATVPTRQLNGRAIPSFMPDEVNEPDQEPSPSHTPPGDDKAYGTHLEPSNSPARSASSIAAGVPAFGDIGLQASSQSNPSRRRLSSDLQQSILDRIKRTSRSPSPLGHNRTYSVGTGSAPSAASATLPQGNNRTTQDSKPLVVNGSVTKPGSSTSMRQSSVNEPASFPMPAYDNPLYINHLVNGNGVEGDAPISQMYLPAKSDNTISDRPLVVNGSNNGSSPTNQSVPRYGSDGGVLPANGTAGGLCFSPITTVPASRNFPPAFQRGFVPSSPHSPLIAQLDLATERMHSTDPQHLSPITEATPSPTANRKFDLPTTVPRNRPSNSVVTSGLSKGTKPELKPKQRLPADAEPAKTETAHAANSKSNGPARENGHTRGAKSESDNNISSGWQKIGKSRKKAVDGKSKDNYFPQSEQLPKNESERKGG</sequence>
<evidence type="ECO:0000259" key="10">
    <source>
        <dbReference type="Pfam" id="PF03828"/>
    </source>
</evidence>
<feature type="compositionally biased region" description="Basic and acidic residues" evidence="8">
    <location>
        <begin position="893"/>
        <end position="902"/>
    </location>
</feature>
<feature type="compositionally biased region" description="Low complexity" evidence="8">
    <location>
        <begin position="275"/>
        <end position="294"/>
    </location>
</feature>
<name>A0A9P9WLR3_9PEZI</name>
<protein>
    <recommendedName>
        <fullName evidence="4">polynucleotide adenylyltransferase</fullName>
        <ecNumber evidence="4">2.7.7.19</ecNumber>
    </recommendedName>
</protein>
<dbReference type="InterPro" id="IPR002058">
    <property type="entry name" value="PAP_assoc"/>
</dbReference>
<dbReference type="Pfam" id="PF03828">
    <property type="entry name" value="PAP_assoc"/>
    <property type="match status" value="1"/>
</dbReference>
<dbReference type="EC" id="2.7.7.19" evidence="4"/>
<feature type="region of interest" description="Disordered" evidence="8">
    <location>
        <begin position="255"/>
        <end position="299"/>
    </location>
</feature>
<evidence type="ECO:0000256" key="6">
    <source>
        <dbReference type="ARBA" id="ARBA00022723"/>
    </source>
</evidence>
<feature type="transmembrane region" description="Helical" evidence="9">
    <location>
        <begin position="67"/>
        <end position="90"/>
    </location>
</feature>
<dbReference type="GO" id="GO:0046872">
    <property type="term" value="F:metal ion binding"/>
    <property type="evidence" value="ECO:0007669"/>
    <property type="project" value="UniProtKB-KW"/>
</dbReference>
<dbReference type="EMBL" id="JAFIMR010000015">
    <property type="protein sequence ID" value="KAI1869363.1"/>
    <property type="molecule type" value="Genomic_DNA"/>
</dbReference>
<evidence type="ECO:0000256" key="3">
    <source>
        <dbReference type="ARBA" id="ARBA00008593"/>
    </source>
</evidence>
<comment type="cofactor">
    <cofactor evidence="1">
        <name>Mn(2+)</name>
        <dbReference type="ChEBI" id="CHEBI:29035"/>
    </cofactor>
</comment>
<feature type="compositionally biased region" description="Polar residues" evidence="8">
    <location>
        <begin position="360"/>
        <end position="380"/>
    </location>
</feature>
<keyword evidence="7" id="KW-0460">Magnesium</keyword>
<dbReference type="AlphaFoldDB" id="A0A9P9WLR3"/>
<dbReference type="Pfam" id="PF22600">
    <property type="entry name" value="MTPAP-like_central"/>
    <property type="match status" value="1"/>
</dbReference>
<evidence type="ECO:0000256" key="8">
    <source>
        <dbReference type="SAM" id="MobiDB-lite"/>
    </source>
</evidence>
<dbReference type="CDD" id="cd05402">
    <property type="entry name" value="NT_PAP_TUTase"/>
    <property type="match status" value="1"/>
</dbReference>
<feature type="region of interest" description="Disordered" evidence="8">
    <location>
        <begin position="405"/>
        <end position="474"/>
    </location>
</feature>
<comment type="cofactor">
    <cofactor evidence="2">
        <name>Mg(2+)</name>
        <dbReference type="ChEBI" id="CHEBI:18420"/>
    </cofactor>
</comment>
<evidence type="ECO:0000313" key="12">
    <source>
        <dbReference type="EMBL" id="KAI1869363.1"/>
    </source>
</evidence>
<feature type="compositionally biased region" description="Polar residues" evidence="8">
    <location>
        <begin position="794"/>
        <end position="809"/>
    </location>
</feature>
<dbReference type="PANTHER" id="PTHR12271:SF113">
    <property type="entry name" value="POLY(A) RNA POLYMERASE CID11"/>
    <property type="match status" value="1"/>
</dbReference>
<feature type="compositionally biased region" description="Polar residues" evidence="8">
    <location>
        <begin position="621"/>
        <end position="638"/>
    </location>
</feature>
<keyword evidence="5" id="KW-0808">Transferase</keyword>
<keyword evidence="9" id="KW-1133">Transmembrane helix</keyword>
<evidence type="ECO:0000313" key="13">
    <source>
        <dbReference type="Proteomes" id="UP000829685"/>
    </source>
</evidence>
<feature type="compositionally biased region" description="Basic and acidic residues" evidence="8">
    <location>
        <begin position="812"/>
        <end position="833"/>
    </location>
</feature>
<dbReference type="PANTHER" id="PTHR12271">
    <property type="entry name" value="POLY A POLYMERASE CID PAP -RELATED"/>
    <property type="match status" value="1"/>
</dbReference>
<dbReference type="GO" id="GO:0031123">
    <property type="term" value="P:RNA 3'-end processing"/>
    <property type="evidence" value="ECO:0007669"/>
    <property type="project" value="TreeGrafter"/>
</dbReference>
<feature type="compositionally biased region" description="Polar residues" evidence="8">
    <location>
        <begin position="406"/>
        <end position="423"/>
    </location>
</feature>
<dbReference type="InterPro" id="IPR054708">
    <property type="entry name" value="MTPAP-like_central"/>
</dbReference>